<feature type="transmembrane region" description="Helical" evidence="1">
    <location>
        <begin position="68"/>
        <end position="86"/>
    </location>
</feature>
<organism evidence="2 3">
    <name type="scientific">Pontibacter burrus</name>
    <dbReference type="NCBI Taxonomy" id="2704466"/>
    <lineage>
        <taxon>Bacteria</taxon>
        <taxon>Pseudomonadati</taxon>
        <taxon>Bacteroidota</taxon>
        <taxon>Cytophagia</taxon>
        <taxon>Cytophagales</taxon>
        <taxon>Hymenobacteraceae</taxon>
        <taxon>Pontibacter</taxon>
    </lineage>
</organism>
<dbReference type="RefSeq" id="WP_163915652.1">
    <property type="nucleotide sequence ID" value="NZ_JAAGWD010000006.1"/>
</dbReference>
<keyword evidence="1" id="KW-0812">Transmembrane</keyword>
<dbReference type="Proteomes" id="UP000474777">
    <property type="component" value="Unassembled WGS sequence"/>
</dbReference>
<name>A0A6B3LYN5_9BACT</name>
<comment type="caution">
    <text evidence="2">The sequence shown here is derived from an EMBL/GenBank/DDBJ whole genome shotgun (WGS) entry which is preliminary data.</text>
</comment>
<proteinExistence type="predicted"/>
<dbReference type="AlphaFoldDB" id="A0A6B3LYN5"/>
<evidence type="ECO:0000256" key="1">
    <source>
        <dbReference type="SAM" id="Phobius"/>
    </source>
</evidence>
<keyword evidence="1" id="KW-0472">Membrane</keyword>
<keyword evidence="3" id="KW-1185">Reference proteome</keyword>
<sequence length="91" mass="10190">MKNLNLPVIIGILFSTIGLVSLLLMKQALTAAIWLSFGNGLLLSSLQFSRQNEHGEIVKQPIPRIRVYTGIFLIVLAVLLLLLQVFQDFQQ</sequence>
<protein>
    <submittedName>
        <fullName evidence="2">Uncharacterized protein</fullName>
    </submittedName>
</protein>
<dbReference type="EMBL" id="JAAGWD010000006">
    <property type="protein sequence ID" value="NEM98750.1"/>
    <property type="molecule type" value="Genomic_DNA"/>
</dbReference>
<feature type="transmembrane region" description="Helical" evidence="1">
    <location>
        <begin position="31"/>
        <end position="48"/>
    </location>
</feature>
<evidence type="ECO:0000313" key="2">
    <source>
        <dbReference type="EMBL" id="NEM98750.1"/>
    </source>
</evidence>
<evidence type="ECO:0000313" key="3">
    <source>
        <dbReference type="Proteomes" id="UP000474777"/>
    </source>
</evidence>
<feature type="transmembrane region" description="Helical" evidence="1">
    <location>
        <begin position="6"/>
        <end position="24"/>
    </location>
</feature>
<keyword evidence="1" id="KW-1133">Transmembrane helix</keyword>
<gene>
    <name evidence="2" type="ORF">GXP69_13680</name>
</gene>
<reference evidence="2 3" key="1">
    <citation type="submission" date="2020-02" db="EMBL/GenBank/DDBJ databases">
        <authorList>
            <person name="Kim M.K."/>
        </authorList>
    </citation>
    <scope>NUCLEOTIDE SEQUENCE [LARGE SCALE GENOMIC DNA]</scope>
    <source>
        <strain evidence="2 3">BT327</strain>
    </source>
</reference>
<accession>A0A6B3LYN5</accession>